<organism evidence="2 3">
    <name type="scientific">Arenimonas metalli CF5-1</name>
    <dbReference type="NCBI Taxonomy" id="1384056"/>
    <lineage>
        <taxon>Bacteria</taxon>
        <taxon>Pseudomonadati</taxon>
        <taxon>Pseudomonadota</taxon>
        <taxon>Gammaproteobacteria</taxon>
        <taxon>Lysobacterales</taxon>
        <taxon>Lysobacteraceae</taxon>
        <taxon>Arenimonas</taxon>
    </lineage>
</organism>
<evidence type="ECO:0000313" key="3">
    <source>
        <dbReference type="Proteomes" id="UP000029393"/>
    </source>
</evidence>
<keyword evidence="3" id="KW-1185">Reference proteome</keyword>
<dbReference type="EMBL" id="AVCK01000012">
    <property type="protein sequence ID" value="KFN46842.1"/>
    <property type="molecule type" value="Genomic_DNA"/>
</dbReference>
<dbReference type="InterPro" id="IPR021836">
    <property type="entry name" value="DUF3429"/>
</dbReference>
<feature type="transmembrane region" description="Helical" evidence="1">
    <location>
        <begin position="130"/>
        <end position="149"/>
    </location>
</feature>
<dbReference type="RefSeq" id="WP_052575109.1">
    <property type="nucleotide sequence ID" value="NZ_AVCK01000012.1"/>
</dbReference>
<evidence type="ECO:0008006" key="4">
    <source>
        <dbReference type="Google" id="ProtNLM"/>
    </source>
</evidence>
<keyword evidence="1" id="KW-0812">Transmembrane</keyword>
<feature type="transmembrane region" description="Helical" evidence="1">
    <location>
        <begin position="84"/>
        <end position="109"/>
    </location>
</feature>
<feature type="transmembrane region" description="Helical" evidence="1">
    <location>
        <begin position="12"/>
        <end position="35"/>
    </location>
</feature>
<dbReference type="Pfam" id="PF11911">
    <property type="entry name" value="DUF3429"/>
    <property type="match status" value="1"/>
</dbReference>
<feature type="transmembrane region" description="Helical" evidence="1">
    <location>
        <begin position="47"/>
        <end position="64"/>
    </location>
</feature>
<proteinExistence type="predicted"/>
<gene>
    <name evidence="2" type="ORF">N787_00685</name>
</gene>
<dbReference type="STRING" id="1384056.N787_00685"/>
<evidence type="ECO:0000256" key="1">
    <source>
        <dbReference type="SAM" id="Phobius"/>
    </source>
</evidence>
<accession>A0A091B5Q1</accession>
<dbReference type="eggNOG" id="ENOG5033AJV">
    <property type="taxonomic scope" value="Bacteria"/>
</dbReference>
<dbReference type="PANTHER" id="PTHR15887">
    <property type="entry name" value="TRANSMEMBRANE PROTEIN 69"/>
    <property type="match status" value="1"/>
</dbReference>
<keyword evidence="1" id="KW-0472">Membrane</keyword>
<sequence>MTEARIDSTPPMAPGALVLGWAGVVPFLVLALAGFSPEWRAQAMSAFLPYSVAILSFLGGVRWGRALAAGAGAWQYARAVVPSLWAWAAWCLLSLEPALVALAAGFVLAGAWDARGDALPAPTAFRRLRLGLGLAVVACHALALVALVVGPG</sequence>
<dbReference type="Proteomes" id="UP000029393">
    <property type="component" value="Unassembled WGS sequence"/>
</dbReference>
<comment type="caution">
    <text evidence="2">The sequence shown here is derived from an EMBL/GenBank/DDBJ whole genome shotgun (WGS) entry which is preliminary data.</text>
</comment>
<keyword evidence="1" id="KW-1133">Transmembrane helix</keyword>
<dbReference type="PANTHER" id="PTHR15887:SF1">
    <property type="entry name" value="TRANSMEMBRANE PROTEIN 69"/>
    <property type="match status" value="1"/>
</dbReference>
<evidence type="ECO:0000313" key="2">
    <source>
        <dbReference type="EMBL" id="KFN46842.1"/>
    </source>
</evidence>
<reference evidence="2 3" key="1">
    <citation type="submission" date="2013-09" db="EMBL/GenBank/DDBJ databases">
        <title>Genome sequencing of Arenimonas metalli.</title>
        <authorList>
            <person name="Chen F."/>
            <person name="Wang G."/>
        </authorList>
    </citation>
    <scope>NUCLEOTIDE SEQUENCE [LARGE SCALE GENOMIC DNA]</scope>
    <source>
        <strain evidence="2 3">CF5-1</strain>
    </source>
</reference>
<protein>
    <recommendedName>
        <fullName evidence="4">DUF3429 domain-containing protein</fullName>
    </recommendedName>
</protein>
<name>A0A091B5Q1_9GAMM</name>
<dbReference type="PATRIC" id="fig|1384056.3.peg.767"/>
<dbReference type="AlphaFoldDB" id="A0A091B5Q1"/>